<dbReference type="OrthoDB" id="47330at2759"/>
<dbReference type="AlphaFoldDB" id="A0A067Q758"/>
<dbReference type="EMBL" id="KL197712">
    <property type="protein sequence ID" value="KDQ61985.1"/>
    <property type="molecule type" value="Genomic_DNA"/>
</dbReference>
<evidence type="ECO:0000256" key="1">
    <source>
        <dbReference type="SAM" id="MobiDB-lite"/>
    </source>
</evidence>
<feature type="region of interest" description="Disordered" evidence="1">
    <location>
        <begin position="1"/>
        <end position="29"/>
    </location>
</feature>
<dbReference type="HOGENOM" id="CLU_2527773_0_0_1"/>
<dbReference type="STRING" id="933084.A0A067Q758"/>
<dbReference type="InterPro" id="IPR027417">
    <property type="entry name" value="P-loop_NTPase"/>
</dbReference>
<organism evidence="2 3">
    <name type="scientific">Jaapia argillacea MUCL 33604</name>
    <dbReference type="NCBI Taxonomy" id="933084"/>
    <lineage>
        <taxon>Eukaryota</taxon>
        <taxon>Fungi</taxon>
        <taxon>Dikarya</taxon>
        <taxon>Basidiomycota</taxon>
        <taxon>Agaricomycotina</taxon>
        <taxon>Agaricomycetes</taxon>
        <taxon>Agaricomycetidae</taxon>
        <taxon>Jaapiales</taxon>
        <taxon>Jaapiaceae</taxon>
        <taxon>Jaapia</taxon>
    </lineage>
</organism>
<feature type="compositionally biased region" description="Gly residues" evidence="1">
    <location>
        <begin position="19"/>
        <end position="28"/>
    </location>
</feature>
<dbReference type="InParanoid" id="A0A067Q758"/>
<protein>
    <submittedName>
        <fullName evidence="2">Uncharacterized protein</fullName>
    </submittedName>
</protein>
<feature type="compositionally biased region" description="Polar residues" evidence="1">
    <location>
        <begin position="1"/>
        <end position="15"/>
    </location>
</feature>
<evidence type="ECO:0000313" key="3">
    <source>
        <dbReference type="Proteomes" id="UP000027265"/>
    </source>
</evidence>
<keyword evidence="3" id="KW-1185">Reference proteome</keyword>
<name>A0A067Q758_9AGAM</name>
<dbReference type="Proteomes" id="UP000027265">
    <property type="component" value="Unassembled WGS sequence"/>
</dbReference>
<accession>A0A067Q758</accession>
<reference evidence="3" key="1">
    <citation type="journal article" date="2014" name="Proc. Natl. Acad. Sci. U.S.A.">
        <title>Extensive sampling of basidiomycete genomes demonstrates inadequacy of the white-rot/brown-rot paradigm for wood decay fungi.</title>
        <authorList>
            <person name="Riley R."/>
            <person name="Salamov A.A."/>
            <person name="Brown D.W."/>
            <person name="Nagy L.G."/>
            <person name="Floudas D."/>
            <person name="Held B.W."/>
            <person name="Levasseur A."/>
            <person name="Lombard V."/>
            <person name="Morin E."/>
            <person name="Otillar R."/>
            <person name="Lindquist E.A."/>
            <person name="Sun H."/>
            <person name="LaButti K.M."/>
            <person name="Schmutz J."/>
            <person name="Jabbour D."/>
            <person name="Luo H."/>
            <person name="Baker S.E."/>
            <person name="Pisabarro A.G."/>
            <person name="Walton J.D."/>
            <person name="Blanchette R.A."/>
            <person name="Henrissat B."/>
            <person name="Martin F."/>
            <person name="Cullen D."/>
            <person name="Hibbett D.S."/>
            <person name="Grigoriev I.V."/>
        </authorList>
    </citation>
    <scope>NUCLEOTIDE SEQUENCE [LARGE SCALE GENOMIC DNA]</scope>
    <source>
        <strain evidence="3">MUCL 33604</strain>
    </source>
</reference>
<dbReference type="Gene3D" id="3.40.50.300">
    <property type="entry name" value="P-loop containing nucleotide triphosphate hydrolases"/>
    <property type="match status" value="1"/>
</dbReference>
<proteinExistence type="predicted"/>
<evidence type="ECO:0000313" key="2">
    <source>
        <dbReference type="EMBL" id="KDQ61985.1"/>
    </source>
</evidence>
<sequence>MQRTLLSRHSLTTYAQGPPGRGGPGGGCFPDVMMQPQHRPGDALKEYGIDLTEMARNGKLDPTIGRDEEIRRTIQSNFSLSFPT</sequence>
<gene>
    <name evidence="2" type="ORF">JAAARDRAFT_31469</name>
</gene>